<comment type="caution">
    <text evidence="1">The sequence shown here is derived from an EMBL/GenBank/DDBJ whole genome shotgun (WGS) entry which is preliminary data.</text>
</comment>
<organism evidence="1 2">
    <name type="scientific">Trypanosoma theileri</name>
    <dbReference type="NCBI Taxonomy" id="67003"/>
    <lineage>
        <taxon>Eukaryota</taxon>
        <taxon>Discoba</taxon>
        <taxon>Euglenozoa</taxon>
        <taxon>Kinetoplastea</taxon>
        <taxon>Metakinetoplastina</taxon>
        <taxon>Trypanosomatida</taxon>
        <taxon>Trypanosomatidae</taxon>
        <taxon>Trypanosoma</taxon>
    </lineage>
</organism>
<evidence type="ECO:0000313" key="2">
    <source>
        <dbReference type="Proteomes" id="UP000192257"/>
    </source>
</evidence>
<name>A0A1X0P267_9TRYP</name>
<sequence>MRRLLWKRSLFLQEARFLVVGPKCGIPPVSSPPAFESRRRKRLRLGNEENSGLKRSSNSVIKSMMDENEAKSICFENHGFLQKPLIINHWSEFLQELRRIEFRWSLAPSAGGVIILTILEHGIDGEKVLCSLRGTSGCAPIAEFFECCGSFIQGSLSKYDTRFVDLDGGEFLLRVVATRRIPEGNTLDLIADKPILPVLAQYDCRGTSVDVSIVETKTGVQTLLFQNLSLQTFNYAFLTSVPIFLKRTDVGVRNVDFVSKEQMRHFRFAWCFLRRESMMTAVDMTELDSLLPP</sequence>
<dbReference type="AlphaFoldDB" id="A0A1X0P267"/>
<evidence type="ECO:0000313" key="1">
    <source>
        <dbReference type="EMBL" id="ORC91002.1"/>
    </source>
</evidence>
<proteinExistence type="predicted"/>
<dbReference type="EMBL" id="NBCO01000007">
    <property type="protein sequence ID" value="ORC91002.1"/>
    <property type="molecule type" value="Genomic_DNA"/>
</dbReference>
<dbReference type="OrthoDB" id="275836at2759"/>
<protein>
    <submittedName>
        <fullName evidence="1">Uncharacterized protein</fullName>
    </submittedName>
</protein>
<keyword evidence="2" id="KW-1185">Reference proteome</keyword>
<dbReference type="RefSeq" id="XP_028885068.1">
    <property type="nucleotide sequence ID" value="XM_029023872.1"/>
</dbReference>
<dbReference type="VEuPathDB" id="TriTrypDB:TM35_000074260"/>
<gene>
    <name evidence="1" type="ORF">TM35_000074260</name>
</gene>
<dbReference type="GeneID" id="39983652"/>
<reference evidence="1 2" key="1">
    <citation type="submission" date="2017-03" db="EMBL/GenBank/DDBJ databases">
        <title>An alternative strategy for trypanosome survival in the mammalian bloodstream revealed through genome and transcriptome analysis of the ubiquitous bovine parasite Trypanosoma (Megatrypanum) theileri.</title>
        <authorList>
            <person name="Kelly S."/>
            <person name="Ivens A."/>
            <person name="Mott A."/>
            <person name="O'Neill E."/>
            <person name="Emms D."/>
            <person name="Macleod O."/>
            <person name="Voorheis P."/>
            <person name="Matthews J."/>
            <person name="Matthews K."/>
            <person name="Carrington M."/>
        </authorList>
    </citation>
    <scope>NUCLEOTIDE SEQUENCE [LARGE SCALE GENOMIC DNA]</scope>
    <source>
        <strain evidence="1">Edinburgh</strain>
    </source>
</reference>
<dbReference type="Proteomes" id="UP000192257">
    <property type="component" value="Unassembled WGS sequence"/>
</dbReference>
<accession>A0A1X0P267</accession>